<reference evidence="2" key="1">
    <citation type="submission" date="2014-06" db="EMBL/GenBank/DDBJ databases">
        <authorList>
            <person name="Aslett M."/>
            <person name="De Silva N."/>
        </authorList>
    </citation>
    <scope>NUCLEOTIDE SEQUENCE [LARGE SCALE GENOMIC DNA]</scope>
    <source>
        <strain evidence="2">Bond</strain>
    </source>
</reference>
<dbReference type="InterPro" id="IPR016024">
    <property type="entry name" value="ARM-type_fold"/>
</dbReference>
<dbReference type="GeneID" id="24563897"/>
<dbReference type="EMBL" id="LK391708">
    <property type="protein sequence ID" value="CDR95356.1"/>
    <property type="molecule type" value="Genomic_DNA"/>
</dbReference>
<evidence type="ECO:0000313" key="1">
    <source>
        <dbReference type="EMBL" id="CDR95356.1"/>
    </source>
</evidence>
<gene>
    <name evidence="1" type="ORF">BBBOND_0205140</name>
</gene>
<sequence length="903" mass="100939">MRRNLEDAFWDVRKRRKGKDSRTRNPVLISPPYAYLWGPQPGSACHLSEVSSSSSGFSKVSRSDDSISSVSSSDVTAISLEEGEIDEKNAAFMSEIGVIGTKIDNLVDLERCIYSIKKHVKRLRLLTTLIGVRAAIPNLVDRVLKIIKGCHQTTCVLASTYTLLIKSDKENAVVRMIIEVFSEQFSVITALHARMLNTDSYDGLKWILEAAPYSVDMLITIIPHVVDCTLEVEEHKSLVLLFQALVHSTLLKCCSVADNPEVVVRLSAVRSVFYILMALLPIYPIVLEPTGEALHGDTDTHERSIELFNLMLIDYLRYEDFQPSSLFLFQLQKALGITSPQIGIEGALSLEFIRKITYTIAYIAVIVGCTKRQFPVGYVAASKYGLDEVARAVSSMQTKQHHTKTVGDGITIGDEIQYIWGNAKYWLLSLLEDNSGDVRNTAIRIIRHVVVTIRLGEKDRQHVMSLVTDCVSDAVTLKNAMGVLTAISHLYPLKDGAVRRISNLTLKGSGVRIRTDIIRFIGNCYFTPKGKATTLSVLNNLSEPKKNNETKSMNIQCVTSSIFNNETEIRFAQVEWPEILKTLANLGQKIICIGPSDITFPFAKNLHCSAAHWIGIILGKSQGCGSTVHFIHALLRSEASMRFPEIVNIKMTPSETSTLADSGKIYSDFLRFSKDAVNIDCLKGKVVYLHLHHLRRICRILKIQKAIDAIQNEVKIGTNSDTGKKCQCVDCTTDRIIMSSKHKRTVKSVYDRVSCSAYNLVKDAECKIRQDESLKMKTKRSNIFRAHAVFSYYGNLSQLWTDELEAIDDVDCIAFPSHTGALVVRSVQTNIRDADMLVRIRGPTVMEMGRRKGILSQSFRSQYKQGCAITVKLHITHEIPTVYPIPIKITALLQGSNNRTVCR</sequence>
<name>A0A061D3S3_BABBI</name>
<dbReference type="OMA" id="QSDMINI"/>
<dbReference type="OrthoDB" id="365469at2759"/>
<dbReference type="KEGG" id="bbig:BBBOND_0205140"/>
<proteinExistence type="predicted"/>
<dbReference type="Proteomes" id="UP000033188">
    <property type="component" value="Chromosome 2"/>
</dbReference>
<dbReference type="RefSeq" id="XP_012767542.1">
    <property type="nucleotide sequence ID" value="XM_012912088.1"/>
</dbReference>
<protein>
    <submittedName>
        <fullName evidence="1">Uncharacterized protein</fullName>
    </submittedName>
</protein>
<organism evidence="1 2">
    <name type="scientific">Babesia bigemina</name>
    <dbReference type="NCBI Taxonomy" id="5866"/>
    <lineage>
        <taxon>Eukaryota</taxon>
        <taxon>Sar</taxon>
        <taxon>Alveolata</taxon>
        <taxon>Apicomplexa</taxon>
        <taxon>Aconoidasida</taxon>
        <taxon>Piroplasmida</taxon>
        <taxon>Babesiidae</taxon>
        <taxon>Babesia</taxon>
    </lineage>
</organism>
<dbReference type="AlphaFoldDB" id="A0A061D3S3"/>
<keyword evidence="2" id="KW-1185">Reference proteome</keyword>
<dbReference type="SUPFAM" id="SSF48371">
    <property type="entry name" value="ARM repeat"/>
    <property type="match status" value="1"/>
</dbReference>
<accession>A0A061D3S3</accession>
<evidence type="ECO:0000313" key="2">
    <source>
        <dbReference type="Proteomes" id="UP000033188"/>
    </source>
</evidence>
<dbReference type="VEuPathDB" id="PiroplasmaDB:BBBOND_0205140"/>